<evidence type="ECO:0008006" key="4">
    <source>
        <dbReference type="Google" id="ProtNLM"/>
    </source>
</evidence>
<dbReference type="Gene3D" id="2.30.110.10">
    <property type="entry name" value="Electron Transport, Fmn-binding Protein, Chain A"/>
    <property type="match status" value="1"/>
</dbReference>
<protein>
    <recommendedName>
        <fullName evidence="4">Nitroreductase family deazaflavin-dependent oxidoreductase</fullName>
    </recommendedName>
</protein>
<dbReference type="EMBL" id="UINC01152176">
    <property type="protein sequence ID" value="SVD46219.1"/>
    <property type="molecule type" value="Genomic_DNA"/>
</dbReference>
<dbReference type="InterPro" id="IPR004378">
    <property type="entry name" value="F420H2_quin_Rdtase"/>
</dbReference>
<sequence length="151" mass="16149">MGVLNDLGYEVKNANGLQRMMQAVGSSRPGAWMFSKTLYQPDKVLFKATGGRLTVPSVLAGLPVVMVTTTGAKTGQSRTMPLLGIPVGDDLAVIGSNYGQKNTPGWVYNLEVDPSAVVGYRDHTVAVVARRADEIETDRVFELAGAVYPGY</sequence>
<dbReference type="AlphaFoldDB" id="A0A382VI86"/>
<dbReference type="GO" id="GO:0005886">
    <property type="term" value="C:plasma membrane"/>
    <property type="evidence" value="ECO:0007669"/>
    <property type="project" value="TreeGrafter"/>
</dbReference>
<gene>
    <name evidence="3" type="ORF">METZ01_LOCUS399073</name>
</gene>
<evidence type="ECO:0000256" key="2">
    <source>
        <dbReference type="ARBA" id="ARBA00049106"/>
    </source>
</evidence>
<feature type="non-terminal residue" evidence="3">
    <location>
        <position position="151"/>
    </location>
</feature>
<dbReference type="PANTHER" id="PTHR39428">
    <property type="entry name" value="F420H(2)-DEPENDENT QUINONE REDUCTASE RV1261C"/>
    <property type="match status" value="1"/>
</dbReference>
<organism evidence="3">
    <name type="scientific">marine metagenome</name>
    <dbReference type="NCBI Taxonomy" id="408172"/>
    <lineage>
        <taxon>unclassified sequences</taxon>
        <taxon>metagenomes</taxon>
        <taxon>ecological metagenomes</taxon>
    </lineage>
</organism>
<dbReference type="NCBIfam" id="TIGR00026">
    <property type="entry name" value="hi_GC_TIGR00026"/>
    <property type="match status" value="1"/>
</dbReference>
<proteinExistence type="inferred from homology"/>
<comment type="catalytic activity">
    <reaction evidence="2">
        <text>oxidized coenzyme F420-(gamma-L-Glu)(n) + a quinol + H(+) = reduced coenzyme F420-(gamma-L-Glu)(n) + a quinone</text>
        <dbReference type="Rhea" id="RHEA:39663"/>
        <dbReference type="Rhea" id="RHEA-COMP:12939"/>
        <dbReference type="Rhea" id="RHEA-COMP:14378"/>
        <dbReference type="ChEBI" id="CHEBI:15378"/>
        <dbReference type="ChEBI" id="CHEBI:24646"/>
        <dbReference type="ChEBI" id="CHEBI:132124"/>
        <dbReference type="ChEBI" id="CHEBI:133980"/>
        <dbReference type="ChEBI" id="CHEBI:139511"/>
    </reaction>
</comment>
<name>A0A382VI86_9ZZZZ</name>
<accession>A0A382VI86</accession>
<evidence type="ECO:0000313" key="3">
    <source>
        <dbReference type="EMBL" id="SVD46219.1"/>
    </source>
</evidence>
<evidence type="ECO:0000256" key="1">
    <source>
        <dbReference type="ARBA" id="ARBA00008710"/>
    </source>
</evidence>
<dbReference type="InterPro" id="IPR012349">
    <property type="entry name" value="Split_barrel_FMN-bd"/>
</dbReference>
<dbReference type="PANTHER" id="PTHR39428:SF1">
    <property type="entry name" value="F420H(2)-DEPENDENT QUINONE REDUCTASE RV1261C"/>
    <property type="match status" value="1"/>
</dbReference>
<dbReference type="Pfam" id="PF04075">
    <property type="entry name" value="F420H2_quin_red"/>
    <property type="match status" value="1"/>
</dbReference>
<dbReference type="GO" id="GO:0016491">
    <property type="term" value="F:oxidoreductase activity"/>
    <property type="evidence" value="ECO:0007669"/>
    <property type="project" value="InterPro"/>
</dbReference>
<dbReference type="GO" id="GO:0070967">
    <property type="term" value="F:coenzyme F420 binding"/>
    <property type="evidence" value="ECO:0007669"/>
    <property type="project" value="TreeGrafter"/>
</dbReference>
<comment type="similarity">
    <text evidence="1">Belongs to the F420H(2)-dependent quinone reductase family.</text>
</comment>
<reference evidence="3" key="1">
    <citation type="submission" date="2018-05" db="EMBL/GenBank/DDBJ databases">
        <authorList>
            <person name="Lanie J.A."/>
            <person name="Ng W.-L."/>
            <person name="Kazmierczak K.M."/>
            <person name="Andrzejewski T.M."/>
            <person name="Davidsen T.M."/>
            <person name="Wayne K.J."/>
            <person name="Tettelin H."/>
            <person name="Glass J.I."/>
            <person name="Rusch D."/>
            <person name="Podicherti R."/>
            <person name="Tsui H.-C.T."/>
            <person name="Winkler M.E."/>
        </authorList>
    </citation>
    <scope>NUCLEOTIDE SEQUENCE</scope>
</reference>